<evidence type="ECO:0000313" key="1">
    <source>
        <dbReference type="EMBL" id="JAA82569.1"/>
    </source>
</evidence>
<dbReference type="AlphaFoldDB" id="S4NZ12"/>
<reference evidence="1" key="1">
    <citation type="journal article" date="2013" name="BMC Genomics">
        <title>Unscrambling butterfly oogenesis.</title>
        <authorList>
            <person name="Carter J.M."/>
            <person name="Baker S.C."/>
            <person name="Pink R."/>
            <person name="Carter D.R."/>
            <person name="Collins A."/>
            <person name="Tomlin J."/>
            <person name="Gibbs M."/>
            <person name="Breuker C.J."/>
        </authorList>
    </citation>
    <scope>NUCLEOTIDE SEQUENCE</scope>
    <source>
        <tissue evidence="1">Ovary</tissue>
    </source>
</reference>
<name>S4NZ12_9NEOP</name>
<proteinExistence type="predicted"/>
<organism evidence="1">
    <name type="scientific">Pararge aegeria</name>
    <name type="common">speckled wood butterfly</name>
    <dbReference type="NCBI Taxonomy" id="116150"/>
    <lineage>
        <taxon>Eukaryota</taxon>
        <taxon>Metazoa</taxon>
        <taxon>Ecdysozoa</taxon>
        <taxon>Arthropoda</taxon>
        <taxon>Hexapoda</taxon>
        <taxon>Insecta</taxon>
        <taxon>Pterygota</taxon>
        <taxon>Neoptera</taxon>
        <taxon>Endopterygota</taxon>
        <taxon>Lepidoptera</taxon>
        <taxon>Glossata</taxon>
        <taxon>Ditrysia</taxon>
        <taxon>Papilionoidea</taxon>
        <taxon>Nymphalidae</taxon>
        <taxon>Satyrinae</taxon>
        <taxon>Satyrini</taxon>
        <taxon>Parargina</taxon>
        <taxon>Pararge</taxon>
    </lineage>
</organism>
<protein>
    <submittedName>
        <fullName evidence="1">Uncharacterized protein</fullName>
    </submittedName>
</protein>
<sequence length="68" mass="7995">MYALGKKKKNILLLLFASCNCGNFRKDCIVNEMVNHSLLNNIQKIYEMLLGKTFNLNKAQHRCLFFRK</sequence>
<dbReference type="EMBL" id="GAIX01009991">
    <property type="protein sequence ID" value="JAA82569.1"/>
    <property type="molecule type" value="Transcribed_RNA"/>
</dbReference>
<reference evidence="1" key="2">
    <citation type="submission" date="2013-05" db="EMBL/GenBank/DDBJ databases">
        <authorList>
            <person name="Carter J.-M."/>
            <person name="Baker S.C."/>
            <person name="Pink R."/>
            <person name="Carter D.R.F."/>
            <person name="Collins A."/>
            <person name="Tomlin J."/>
            <person name="Gibbs M."/>
            <person name="Breuker C.J."/>
        </authorList>
    </citation>
    <scope>NUCLEOTIDE SEQUENCE</scope>
    <source>
        <tissue evidence="1">Ovary</tissue>
    </source>
</reference>
<accession>S4NZ12</accession>